<accession>A0A178A3C7</accession>
<proteinExistence type="inferred from homology"/>
<dbReference type="PANTHER" id="PTHR35146:SF1">
    <property type="entry name" value="UPF0178 PROTEIN YAII"/>
    <property type="match status" value="1"/>
</dbReference>
<gene>
    <name evidence="2" type="ORF">ABB05_03835</name>
</gene>
<keyword evidence="3" id="KW-1185">Reference proteome</keyword>
<sequence length="140" mass="15990">MKKLADEYGWHVCFVASYDHRPVDLNDKEDWVFVDPGRDSADLYILNHIHSDNLLITQDIGLASLAMAKNAHVISPRGKTFKEDSIQTALDFRYLSALERKKGNYGKGPKTFTEEDRKRFIKTLCELLSNFEGDSAYTSN</sequence>
<dbReference type="PANTHER" id="PTHR35146">
    <property type="entry name" value="UPF0178 PROTEIN YAII"/>
    <property type="match status" value="1"/>
</dbReference>
<dbReference type="AlphaFoldDB" id="A0A178A3C7"/>
<dbReference type="Pfam" id="PF02639">
    <property type="entry name" value="DUF188"/>
    <property type="match status" value="1"/>
</dbReference>
<dbReference type="Proteomes" id="UP000077881">
    <property type="component" value="Unassembled WGS sequence"/>
</dbReference>
<evidence type="ECO:0000313" key="2">
    <source>
        <dbReference type="EMBL" id="OAK74706.1"/>
    </source>
</evidence>
<protein>
    <submittedName>
        <fullName evidence="2">Uncharacterized protein</fullName>
    </submittedName>
</protein>
<dbReference type="EMBL" id="LDJR01000021">
    <property type="protein sequence ID" value="OAK74706.1"/>
    <property type="molecule type" value="Genomic_DNA"/>
</dbReference>
<name>A0A178A3C7_9BACI</name>
<organism evidence="2 3">
    <name type="scientific">Lederbergia galactosidilytica</name>
    <dbReference type="NCBI Taxonomy" id="217031"/>
    <lineage>
        <taxon>Bacteria</taxon>
        <taxon>Bacillati</taxon>
        <taxon>Bacillota</taxon>
        <taxon>Bacilli</taxon>
        <taxon>Bacillales</taxon>
        <taxon>Bacillaceae</taxon>
        <taxon>Lederbergia</taxon>
    </lineage>
</organism>
<reference evidence="2 3" key="1">
    <citation type="submission" date="2015-05" db="EMBL/GenBank/DDBJ databases">
        <title>Comparison of genome.</title>
        <authorList>
            <person name="Zheng Z."/>
            <person name="Sun M."/>
        </authorList>
    </citation>
    <scope>NUCLEOTIDE SEQUENCE [LARGE SCALE GENOMIC DNA]</scope>
    <source>
        <strain evidence="2 3">G25-74</strain>
    </source>
</reference>
<dbReference type="InterPro" id="IPR003791">
    <property type="entry name" value="UPF0178"/>
</dbReference>
<evidence type="ECO:0000256" key="1">
    <source>
        <dbReference type="ARBA" id="ARBA00008522"/>
    </source>
</evidence>
<comment type="caution">
    <text evidence="2">The sequence shown here is derived from an EMBL/GenBank/DDBJ whole genome shotgun (WGS) entry which is preliminary data.</text>
</comment>
<evidence type="ECO:0000313" key="3">
    <source>
        <dbReference type="Proteomes" id="UP000077881"/>
    </source>
</evidence>
<comment type="similarity">
    <text evidence="1">Belongs to the UPF0178 family.</text>
</comment>
<dbReference type="STRING" id="217031.ABB05_03835"/>
<dbReference type="PATRIC" id="fig|217031.6.peg.834"/>